<dbReference type="InterPro" id="IPR009057">
    <property type="entry name" value="Homeodomain-like_sf"/>
</dbReference>
<dbReference type="AlphaFoldDB" id="A0A0H2R9V6"/>
<gene>
    <name evidence="1" type="ORF">SCHPADRAFT_811868</name>
</gene>
<evidence type="ECO:0000313" key="1">
    <source>
        <dbReference type="EMBL" id="KLO06298.1"/>
    </source>
</evidence>
<feature type="non-terminal residue" evidence="1">
    <location>
        <position position="113"/>
    </location>
</feature>
<feature type="non-terminal residue" evidence="1">
    <location>
        <position position="1"/>
    </location>
</feature>
<dbReference type="EMBL" id="KQ086218">
    <property type="protein sequence ID" value="KLO06298.1"/>
    <property type="molecule type" value="Genomic_DNA"/>
</dbReference>
<organism evidence="1 2">
    <name type="scientific">Schizopora paradoxa</name>
    <dbReference type="NCBI Taxonomy" id="27342"/>
    <lineage>
        <taxon>Eukaryota</taxon>
        <taxon>Fungi</taxon>
        <taxon>Dikarya</taxon>
        <taxon>Basidiomycota</taxon>
        <taxon>Agaricomycotina</taxon>
        <taxon>Agaricomycetes</taxon>
        <taxon>Hymenochaetales</taxon>
        <taxon>Schizoporaceae</taxon>
        <taxon>Schizopora</taxon>
    </lineage>
</organism>
<sequence length="113" mass="12818">SADLRNCLIYMHITSCLSAKMISDLTGIPLRTVYRVLSVWKATGEVKPEAQGKQGRPRALDFADTQFLVGAVTGDNDRYLDELRDMLEERCGVRVSEATIWRTLHRAGFRMKE</sequence>
<dbReference type="OrthoDB" id="2994945at2759"/>
<reference evidence="1 2" key="1">
    <citation type="submission" date="2015-04" db="EMBL/GenBank/DDBJ databases">
        <title>Complete genome sequence of Schizopora paradoxa KUC8140, a cosmopolitan wood degrader in East Asia.</title>
        <authorList>
            <consortium name="DOE Joint Genome Institute"/>
            <person name="Min B."/>
            <person name="Park H."/>
            <person name="Jang Y."/>
            <person name="Kim J.-J."/>
            <person name="Kim K.H."/>
            <person name="Pangilinan J."/>
            <person name="Lipzen A."/>
            <person name="Riley R."/>
            <person name="Grigoriev I.V."/>
            <person name="Spatafora J.W."/>
            <person name="Choi I.-G."/>
        </authorList>
    </citation>
    <scope>NUCLEOTIDE SEQUENCE [LARGE SCALE GENOMIC DNA]</scope>
    <source>
        <strain evidence="1 2">KUC8140</strain>
    </source>
</reference>
<dbReference type="Pfam" id="PF13565">
    <property type="entry name" value="HTH_32"/>
    <property type="match status" value="1"/>
</dbReference>
<proteinExistence type="predicted"/>
<dbReference type="Proteomes" id="UP000053477">
    <property type="component" value="Unassembled WGS sequence"/>
</dbReference>
<name>A0A0H2R9V6_9AGAM</name>
<protein>
    <submittedName>
        <fullName evidence="1">Uncharacterized protein</fullName>
    </submittedName>
</protein>
<keyword evidence="2" id="KW-1185">Reference proteome</keyword>
<dbReference type="STRING" id="27342.A0A0H2R9V6"/>
<dbReference type="SUPFAM" id="SSF46689">
    <property type="entry name" value="Homeodomain-like"/>
    <property type="match status" value="1"/>
</dbReference>
<evidence type="ECO:0000313" key="2">
    <source>
        <dbReference type="Proteomes" id="UP000053477"/>
    </source>
</evidence>
<dbReference type="InParanoid" id="A0A0H2R9V6"/>
<accession>A0A0H2R9V6</accession>